<dbReference type="EMBL" id="MTEJ01000251">
    <property type="protein sequence ID" value="OQX06282.1"/>
    <property type="molecule type" value="Genomic_DNA"/>
</dbReference>
<dbReference type="PANTHER" id="PTHR38731:SF1">
    <property type="entry name" value="FECR PROTEIN DOMAIN-CONTAINING PROTEIN"/>
    <property type="match status" value="1"/>
</dbReference>
<protein>
    <recommendedName>
        <fullName evidence="2">FecR protein domain-containing protein</fullName>
    </recommendedName>
</protein>
<dbReference type="Pfam" id="PF04773">
    <property type="entry name" value="FecR"/>
    <property type="match status" value="1"/>
</dbReference>
<dbReference type="PANTHER" id="PTHR38731">
    <property type="entry name" value="LIPL45-RELATED LIPOPROTEIN-RELATED"/>
    <property type="match status" value="1"/>
</dbReference>
<dbReference type="AlphaFoldDB" id="A0A1Y1QI60"/>
<sequence>MQPIVPVVAIGKVTYLLGQAEVTNADGSVSPLAVQMEIPDGGRIHVKKRSRLNLLMVDGGSEKLGPDTVFTFNKYTYDPNDPQATEIRKTLQDGEVTSTTGRGGDVAKERYRLNSPLAAIGVLGTEYTVKVSKGETWVTVHSGEISIAKLGGSCQRSGLGACAGGERLSEGQRGLALVVRANEPKPVLMPATAIPASETKAETPPPPVQEAETASVQEPEKAEKSEQTAATEKAISEKPTEPEAQKSSPEPLPIASASQPDTAKQPEHTSSTAAAIAAPPLVSPAPVVEQPPVVEKSSVAVAATDAGHSLGATFVLESADASFTANTESATPSPETPVVGNTPVVSNTKAKQSLVQSSNSASTAPVSAKVSAVPAVTTTEPVVTKKSTVESAPTKSAVPKVTTSTPVVVTPVVAPPVTEKPAVETVVVTPEKPTTAVVTATPVIASELPMPTVNWGKFDPVATVDGKTSFGEQVDSSYTQ</sequence>
<feature type="region of interest" description="Disordered" evidence="1">
    <location>
        <begin position="350"/>
        <end position="374"/>
    </location>
</feature>
<comment type="caution">
    <text evidence="3">The sequence shown here is derived from an EMBL/GenBank/DDBJ whole genome shotgun (WGS) entry which is preliminary data.</text>
</comment>
<dbReference type="InterPro" id="IPR006860">
    <property type="entry name" value="FecR"/>
</dbReference>
<feature type="region of interest" description="Disordered" evidence="1">
    <location>
        <begin position="192"/>
        <end position="272"/>
    </location>
</feature>
<gene>
    <name evidence="3" type="ORF">BWK73_31265</name>
</gene>
<reference evidence="3 4" key="1">
    <citation type="submission" date="2017-01" db="EMBL/GenBank/DDBJ databases">
        <title>Novel large sulfur bacteria in the metagenomes of groundwater-fed chemosynthetic microbial mats in the Lake Huron basin.</title>
        <authorList>
            <person name="Sharrar A.M."/>
            <person name="Flood B.E."/>
            <person name="Bailey J.V."/>
            <person name="Jones D.S."/>
            <person name="Biddanda B."/>
            <person name="Ruberg S.A."/>
            <person name="Marcus D.N."/>
            <person name="Dick G.J."/>
        </authorList>
    </citation>
    <scope>NUCLEOTIDE SEQUENCE [LARGE SCALE GENOMIC DNA]</scope>
    <source>
        <strain evidence="3">A8</strain>
    </source>
</reference>
<dbReference type="Proteomes" id="UP000192491">
    <property type="component" value="Unassembled WGS sequence"/>
</dbReference>
<evidence type="ECO:0000313" key="4">
    <source>
        <dbReference type="Proteomes" id="UP000192491"/>
    </source>
</evidence>
<organism evidence="3 4">
    <name type="scientific">Thiothrix lacustris</name>
    <dbReference type="NCBI Taxonomy" id="525917"/>
    <lineage>
        <taxon>Bacteria</taxon>
        <taxon>Pseudomonadati</taxon>
        <taxon>Pseudomonadota</taxon>
        <taxon>Gammaproteobacteria</taxon>
        <taxon>Thiotrichales</taxon>
        <taxon>Thiotrichaceae</taxon>
        <taxon>Thiothrix</taxon>
    </lineage>
</organism>
<feature type="non-terminal residue" evidence="3">
    <location>
        <position position="480"/>
    </location>
</feature>
<name>A0A1Y1QI60_9GAMM</name>
<accession>A0A1Y1QI60</accession>
<feature type="domain" description="FecR protein" evidence="2">
    <location>
        <begin position="43"/>
        <end position="145"/>
    </location>
</feature>
<feature type="compositionally biased region" description="Polar residues" evidence="1">
    <location>
        <begin position="350"/>
        <end position="359"/>
    </location>
</feature>
<evidence type="ECO:0000256" key="1">
    <source>
        <dbReference type="SAM" id="MobiDB-lite"/>
    </source>
</evidence>
<feature type="compositionally biased region" description="Basic and acidic residues" evidence="1">
    <location>
        <begin position="234"/>
        <end position="244"/>
    </location>
</feature>
<dbReference type="Gene3D" id="2.60.120.1440">
    <property type="match status" value="1"/>
</dbReference>
<evidence type="ECO:0000259" key="2">
    <source>
        <dbReference type="Pfam" id="PF04773"/>
    </source>
</evidence>
<proteinExistence type="predicted"/>
<evidence type="ECO:0000313" key="3">
    <source>
        <dbReference type="EMBL" id="OQX06282.1"/>
    </source>
</evidence>
<feature type="compositionally biased region" description="Low complexity" evidence="1">
    <location>
        <begin position="360"/>
        <end position="374"/>
    </location>
</feature>